<keyword evidence="3 5" id="KW-0732">Signal</keyword>
<keyword evidence="8" id="KW-1185">Reference proteome</keyword>
<sequence>MKKLSLAALAAGLLAGSSLNAAEVDINAIVKQAEQAAYYAGEDGRSAARMMITDAQGRKQLRQFIILRKDQSDGGDQDMLVFFSRPADVRGTVFRVSKHKDRDDDRWLYLPGLDLVKRISAGDKRTSFVGSHFFYEDVSGRNTDQDNFTLLEETDSQYRLQAVPKQPDTVEFTRYEVSIDKQTMLPMLIRFFDAKDREYRKVEALKVETIEGYPTVTHSRIQDLQNGGETEMQFRFISYDLGLPDDIFSERSLRNPPGQWLDLKE</sequence>
<dbReference type="InterPro" id="IPR029046">
    <property type="entry name" value="LolA/LolB/LppX"/>
</dbReference>
<dbReference type="EMBL" id="JAFKCV010000003">
    <property type="protein sequence ID" value="MBN7824807.1"/>
    <property type="molecule type" value="Genomic_DNA"/>
</dbReference>
<comment type="caution">
    <text evidence="7">The sequence shown here is derived from an EMBL/GenBank/DDBJ whole genome shotgun (WGS) entry which is preliminary data.</text>
</comment>
<reference evidence="7" key="1">
    <citation type="submission" date="2021-03" db="EMBL/GenBank/DDBJ databases">
        <title>novel species isolated from a fishpond in China.</title>
        <authorList>
            <person name="Lu H."/>
            <person name="Cai Z."/>
        </authorList>
    </citation>
    <scope>NUCLEOTIDE SEQUENCE</scope>
    <source>
        <strain evidence="7">JCM 30855</strain>
    </source>
</reference>
<dbReference type="Proteomes" id="UP000664654">
    <property type="component" value="Unassembled WGS sequence"/>
</dbReference>
<keyword evidence="2" id="KW-0813">Transport</keyword>
<evidence type="ECO:0000313" key="7">
    <source>
        <dbReference type="EMBL" id="MBN7824807.1"/>
    </source>
</evidence>
<dbReference type="CDD" id="cd16329">
    <property type="entry name" value="LolA_like"/>
    <property type="match status" value="1"/>
</dbReference>
<evidence type="ECO:0000313" key="8">
    <source>
        <dbReference type="Proteomes" id="UP000664654"/>
    </source>
</evidence>
<keyword evidence="7" id="KW-0449">Lipoprotein</keyword>
<keyword evidence="4" id="KW-0653">Protein transport</keyword>
<dbReference type="InterPro" id="IPR033399">
    <property type="entry name" value="TP_0789-like"/>
</dbReference>
<evidence type="ECO:0000259" key="6">
    <source>
        <dbReference type="Pfam" id="PF17131"/>
    </source>
</evidence>
<evidence type="ECO:0000256" key="1">
    <source>
        <dbReference type="ARBA" id="ARBA00011245"/>
    </source>
</evidence>
<dbReference type="SUPFAM" id="SSF89392">
    <property type="entry name" value="Prokaryotic lipoproteins and lipoprotein localization factors"/>
    <property type="match status" value="1"/>
</dbReference>
<feature type="chain" id="PRO_5037186694" evidence="5">
    <location>
        <begin position="22"/>
        <end position="265"/>
    </location>
</feature>
<dbReference type="GO" id="GO:0015031">
    <property type="term" value="P:protein transport"/>
    <property type="evidence" value="ECO:0007669"/>
    <property type="project" value="UniProtKB-KW"/>
</dbReference>
<accession>A0A939IQP8</accession>
<gene>
    <name evidence="7" type="ORF">J0A66_06155</name>
</gene>
<dbReference type="AlphaFoldDB" id="A0A939IQP8"/>
<comment type="subunit">
    <text evidence="1">Monomer.</text>
</comment>
<feature type="signal peptide" evidence="5">
    <location>
        <begin position="1"/>
        <end position="21"/>
    </location>
</feature>
<proteinExistence type="predicted"/>
<dbReference type="Pfam" id="PF17131">
    <property type="entry name" value="LolA_like"/>
    <property type="match status" value="1"/>
</dbReference>
<protein>
    <submittedName>
        <fullName evidence="7">Outer membrane lipoprotein-sorting protein</fullName>
    </submittedName>
</protein>
<evidence type="ECO:0000256" key="5">
    <source>
        <dbReference type="SAM" id="SignalP"/>
    </source>
</evidence>
<evidence type="ECO:0000256" key="2">
    <source>
        <dbReference type="ARBA" id="ARBA00022448"/>
    </source>
</evidence>
<evidence type="ECO:0000256" key="3">
    <source>
        <dbReference type="ARBA" id="ARBA00022729"/>
    </source>
</evidence>
<dbReference type="Gene3D" id="2.50.20.10">
    <property type="entry name" value="Lipoprotein localisation LolA/LolB/LppX"/>
    <property type="match status" value="1"/>
</dbReference>
<name>A0A939IQP8_9ALTE</name>
<organism evidence="7 8">
    <name type="scientific">Bowmanella dokdonensis</name>
    <dbReference type="NCBI Taxonomy" id="751969"/>
    <lineage>
        <taxon>Bacteria</taxon>
        <taxon>Pseudomonadati</taxon>
        <taxon>Pseudomonadota</taxon>
        <taxon>Gammaproteobacteria</taxon>
        <taxon>Alteromonadales</taxon>
        <taxon>Alteromonadaceae</taxon>
        <taxon>Bowmanella</taxon>
    </lineage>
</organism>
<evidence type="ECO:0000256" key="4">
    <source>
        <dbReference type="ARBA" id="ARBA00022927"/>
    </source>
</evidence>
<feature type="domain" description="Uncharacterized protein TP-0789" evidence="6">
    <location>
        <begin position="75"/>
        <end position="254"/>
    </location>
</feature>
<dbReference type="RefSeq" id="WP_206573295.1">
    <property type="nucleotide sequence ID" value="NZ_JAFKCV010000003.1"/>
</dbReference>